<reference evidence="4" key="1">
    <citation type="submission" date="2019-01" db="EMBL/GenBank/DDBJ databases">
        <title>Cytophagaceae bacterium strain CAR-16.</title>
        <authorList>
            <person name="Chen W.-M."/>
        </authorList>
    </citation>
    <scope>NUCLEOTIDE SEQUENCE [LARGE SCALE GENOMIC DNA]</scope>
    <source>
        <strain evidence="4">CHR27</strain>
    </source>
</reference>
<sequence length="246" mass="26868">MAGASSDGEVNHWPAFVDVLTTVIMVVTFLLVIMSSAVMVLSQRAMEQFKKAYAAQQQQDATTDDQAKSQKVGGAAGQQVNPIRSPRDAETGTSIAELGSILKSEMIVNSTDKLSVRTRATPDTMKLKVKALENADDTKGVEVQTAEMLLRVDFEPLAVRYSDENEKAVLAFLKPRVKPGMKYEIWSLASQDNSISEAQRLGFYRAAMTRNILIRAGISPANITTQIRVTDPGSKDGHNVRVVLKP</sequence>
<gene>
    <name evidence="3" type="ORF">EQG66_05755</name>
</gene>
<accession>A0A4Q1KII9</accession>
<keyword evidence="2" id="KW-0812">Transmembrane</keyword>
<organism evidence="3 4">
    <name type="scientific">Sphingobium fluviale</name>
    <dbReference type="NCBI Taxonomy" id="2506423"/>
    <lineage>
        <taxon>Bacteria</taxon>
        <taxon>Pseudomonadati</taxon>
        <taxon>Pseudomonadota</taxon>
        <taxon>Alphaproteobacteria</taxon>
        <taxon>Sphingomonadales</taxon>
        <taxon>Sphingomonadaceae</taxon>
        <taxon>Sphingobium</taxon>
    </lineage>
</organism>
<keyword evidence="4" id="KW-1185">Reference proteome</keyword>
<dbReference type="OrthoDB" id="7467923at2"/>
<protein>
    <submittedName>
        <fullName evidence="3">Uncharacterized protein</fullName>
    </submittedName>
</protein>
<evidence type="ECO:0000256" key="2">
    <source>
        <dbReference type="SAM" id="Phobius"/>
    </source>
</evidence>
<proteinExistence type="predicted"/>
<evidence type="ECO:0000313" key="3">
    <source>
        <dbReference type="EMBL" id="RXR29457.1"/>
    </source>
</evidence>
<dbReference type="RefSeq" id="WP_129403646.1">
    <property type="nucleotide sequence ID" value="NZ_SBKP01000004.1"/>
</dbReference>
<feature type="region of interest" description="Disordered" evidence="1">
    <location>
        <begin position="60"/>
        <end position="89"/>
    </location>
</feature>
<evidence type="ECO:0000313" key="4">
    <source>
        <dbReference type="Proteomes" id="UP000290958"/>
    </source>
</evidence>
<dbReference type="AlphaFoldDB" id="A0A4Q1KII9"/>
<name>A0A4Q1KII9_9SPHN</name>
<feature type="transmembrane region" description="Helical" evidence="2">
    <location>
        <begin position="20"/>
        <end position="41"/>
    </location>
</feature>
<keyword evidence="2" id="KW-1133">Transmembrane helix</keyword>
<dbReference type="Proteomes" id="UP000290958">
    <property type="component" value="Unassembled WGS sequence"/>
</dbReference>
<keyword evidence="2" id="KW-0472">Membrane</keyword>
<comment type="caution">
    <text evidence="3">The sequence shown here is derived from an EMBL/GenBank/DDBJ whole genome shotgun (WGS) entry which is preliminary data.</text>
</comment>
<dbReference type="EMBL" id="SBKP01000004">
    <property type="protein sequence ID" value="RXR29457.1"/>
    <property type="molecule type" value="Genomic_DNA"/>
</dbReference>
<evidence type="ECO:0000256" key="1">
    <source>
        <dbReference type="SAM" id="MobiDB-lite"/>
    </source>
</evidence>